<protein>
    <submittedName>
        <fullName evidence="4">Retrovirus-related Pol polyprotein from transposon RE1</fullName>
    </submittedName>
</protein>
<feature type="domain" description="Reverse transcriptase Ty1/copia-type" evidence="2">
    <location>
        <begin position="593"/>
        <end position="778"/>
    </location>
</feature>
<dbReference type="Proteomes" id="UP000288805">
    <property type="component" value="Unassembled WGS sequence"/>
</dbReference>
<evidence type="ECO:0000256" key="1">
    <source>
        <dbReference type="SAM" id="MobiDB-lite"/>
    </source>
</evidence>
<proteinExistence type="predicted"/>
<dbReference type="PANTHER" id="PTHR47481">
    <property type="match status" value="1"/>
</dbReference>
<dbReference type="Pfam" id="PF13976">
    <property type="entry name" value="gag_pre-integrs"/>
    <property type="match status" value="1"/>
</dbReference>
<dbReference type="PANTHER" id="PTHR47481:SF22">
    <property type="entry name" value="RETROTRANSPOSON GAG DOMAIN-CONTAINING PROTEIN"/>
    <property type="match status" value="1"/>
</dbReference>
<dbReference type="Pfam" id="PF07727">
    <property type="entry name" value="RVT_2"/>
    <property type="match status" value="1"/>
</dbReference>
<evidence type="ECO:0000313" key="5">
    <source>
        <dbReference type="Proteomes" id="UP000288805"/>
    </source>
</evidence>
<dbReference type="SUPFAM" id="SSF56672">
    <property type="entry name" value="DNA/RNA polymerases"/>
    <property type="match status" value="1"/>
</dbReference>
<feature type="domain" description="GAG-pre-integrase" evidence="3">
    <location>
        <begin position="315"/>
        <end position="365"/>
    </location>
</feature>
<dbReference type="InterPro" id="IPR025724">
    <property type="entry name" value="GAG-pre-integrase_dom"/>
</dbReference>
<name>A0A438JGZ3_VITVI</name>
<organism evidence="4 5">
    <name type="scientific">Vitis vinifera</name>
    <name type="common">Grape</name>
    <dbReference type="NCBI Taxonomy" id="29760"/>
    <lineage>
        <taxon>Eukaryota</taxon>
        <taxon>Viridiplantae</taxon>
        <taxon>Streptophyta</taxon>
        <taxon>Embryophyta</taxon>
        <taxon>Tracheophyta</taxon>
        <taxon>Spermatophyta</taxon>
        <taxon>Magnoliopsida</taxon>
        <taxon>eudicotyledons</taxon>
        <taxon>Gunneridae</taxon>
        <taxon>Pentapetalae</taxon>
        <taxon>rosids</taxon>
        <taxon>Vitales</taxon>
        <taxon>Vitaceae</taxon>
        <taxon>Viteae</taxon>
        <taxon>Vitis</taxon>
    </lineage>
</organism>
<gene>
    <name evidence="4" type="primary">RE1_289</name>
    <name evidence="4" type="ORF">CK203_017663</name>
</gene>
<comment type="caution">
    <text evidence="4">The sequence shown here is derived from an EMBL/GenBank/DDBJ whole genome shotgun (WGS) entry which is preliminary data.</text>
</comment>
<reference evidence="4 5" key="1">
    <citation type="journal article" date="2018" name="PLoS Genet.">
        <title>Population sequencing reveals clonal diversity and ancestral inbreeding in the grapevine cultivar Chardonnay.</title>
        <authorList>
            <person name="Roach M.J."/>
            <person name="Johnson D.L."/>
            <person name="Bohlmann J."/>
            <person name="van Vuuren H.J."/>
            <person name="Jones S.J."/>
            <person name="Pretorius I.S."/>
            <person name="Schmidt S.A."/>
            <person name="Borneman A.R."/>
        </authorList>
    </citation>
    <scope>NUCLEOTIDE SEQUENCE [LARGE SCALE GENOMIC DNA]</scope>
    <source>
        <strain evidence="5">cv. Chardonnay</strain>
        <tissue evidence="4">Leaf</tissue>
    </source>
</reference>
<evidence type="ECO:0000259" key="2">
    <source>
        <dbReference type="Pfam" id="PF07727"/>
    </source>
</evidence>
<evidence type="ECO:0000313" key="4">
    <source>
        <dbReference type="EMBL" id="RVX08226.1"/>
    </source>
</evidence>
<accession>A0A438JGZ3</accession>
<evidence type="ECO:0000259" key="3">
    <source>
        <dbReference type="Pfam" id="PF13976"/>
    </source>
</evidence>
<sequence>MNEYLLKIHGFVDLLALVGVNLFVKDHIDVITDGFPSEYDTFFLTINSRTEDYLIEEIESLLLAQEARIEKHNKSLDSETASVNITQGSSNFGRGNISQGRGFISNNQFSPNFGRGNFSPRGRGGFQGKGHFNNGGRRSWNTWNNNVTANAEKMVCQLCMKIGHSVDRCYYKYDPSFQGPRTLGFTPSFQRSPQTQVQGGNKPNMQVLMATLENICDTNWYPDSGASNHVTANANNLVEHTPYYGNEQVRGNDQVSKIVVMEGKLKDGMYAFDSSQIQLQKYAPSQVSLSQSVTSHQSDPRANCQVSVHVSDLQSHNGSSTIGLWHDRLSHPSFKIVQTVMSLYKLSKFNKILADFVCKACYLGKIHMLPFPTSISKYQEPLQLVYSDLWGPSPVQSSNGYKYYICFVNAFSRLSSLVSHGKSPLQLLFNHVPDYKALRIFGCACNPNTRPYNNHKLPFRSVQCTFLEYLSSQPQYYSISQPISFSQSPPILSSKQLVSSISTTSSLSSIALIPLINTTTHLENCQDSNAPIVSSFILSTTENTHSMITRSKKGIFKPKVYSVTKEPQSANEALQNENWKIAMIDEYSVLLRNNTWSLVDLPAGRKVIRCKWIFRVKENPDGSINKYKARLIAKGFHQTTGFDYTETFSPVVKPTTIRVVLTITLSRNWKIQQLDINNAFLNGDLQEEVYMEQPKGFIEKSTSHLVCKLHKSLYGLKQVPRAWFEKLYEALVGLHLSQTKYVHDLLCKAKMNNANDINTPMISGQQLTASRSGIVKDVQLYRSVVGALQYVTITRPEISFCVNQVC</sequence>
<dbReference type="EMBL" id="QGNW01000042">
    <property type="protein sequence ID" value="RVX08226.1"/>
    <property type="molecule type" value="Genomic_DNA"/>
</dbReference>
<dbReference type="AlphaFoldDB" id="A0A438JGZ3"/>
<feature type="region of interest" description="Disordered" evidence="1">
    <location>
        <begin position="114"/>
        <end position="138"/>
    </location>
</feature>
<dbReference type="InterPro" id="IPR043502">
    <property type="entry name" value="DNA/RNA_pol_sf"/>
</dbReference>
<dbReference type="InterPro" id="IPR013103">
    <property type="entry name" value="RVT_2"/>
</dbReference>